<evidence type="ECO:0000256" key="3">
    <source>
        <dbReference type="ARBA" id="ARBA00023242"/>
    </source>
</evidence>
<evidence type="ECO:0008006" key="6">
    <source>
        <dbReference type="Google" id="ProtNLM"/>
    </source>
</evidence>
<keyword evidence="2" id="KW-0804">Transcription</keyword>
<organism evidence="4 5">
    <name type="scientific">Microthyrium microscopicum</name>
    <dbReference type="NCBI Taxonomy" id="703497"/>
    <lineage>
        <taxon>Eukaryota</taxon>
        <taxon>Fungi</taxon>
        <taxon>Dikarya</taxon>
        <taxon>Ascomycota</taxon>
        <taxon>Pezizomycotina</taxon>
        <taxon>Dothideomycetes</taxon>
        <taxon>Dothideomycetes incertae sedis</taxon>
        <taxon>Microthyriales</taxon>
        <taxon>Microthyriaceae</taxon>
        <taxon>Microthyrium</taxon>
    </lineage>
</organism>
<dbReference type="OrthoDB" id="5392779at2759"/>
<evidence type="ECO:0000313" key="5">
    <source>
        <dbReference type="Proteomes" id="UP000799302"/>
    </source>
</evidence>
<evidence type="ECO:0000313" key="4">
    <source>
        <dbReference type="EMBL" id="KAF2666270.1"/>
    </source>
</evidence>
<keyword evidence="5" id="KW-1185">Reference proteome</keyword>
<proteinExistence type="predicted"/>
<protein>
    <recommendedName>
        <fullName evidence="6">Transcription factor domain-containing protein</fullName>
    </recommendedName>
</protein>
<accession>A0A6A6U2X0</accession>
<evidence type="ECO:0000256" key="1">
    <source>
        <dbReference type="ARBA" id="ARBA00023015"/>
    </source>
</evidence>
<sequence>MPTPESSIATPGISTSGDFEYMKLSQTLLAAFPSQNDIDILCKSDYQATYYFHKIMTNADHGLDHEAYNFVDELAQIPSPSTHPVMIAKRMLIFASFLQYFPPHTVAELSEPASIVIKRLTDAAIQLVTTNDDLVDCMEGLECIVLEACFQANAGNLRRSWYALRRAMLTAQIMKLDKENQSPRRIDPRTTVDPKFMWLRLVIIDRFLSLMLGLAEGNPGKLSYENLSAADPRTQLEFMQAEIIGHLIRRNATDPLAQDVRTTQDLDAQLLRVAKSMPEEFWHPPNFSILEMNSQDDFSETRRLGYQLHHFNLVHLLHLPYLLSSNGHSYDKYAKFTCINASREILSRFVDFRNFHKFTTCCRTGDLFALMAGITILISHIDGHRNPNPTENLLAHQRLSDRAIVEHVVANMNEVAMNSDDKLLGRNADILKGLLKCERAAVDDDSYTASSALCCLEQEFNALQTPISYFGMAKVPLHVDNIPLPVNTSNDVFSFAGPRQPSSNGLLPMQSQLSYLPADQQTLHPSLTDTMQDPMFQGVDAMFFDGVTRAGWL</sequence>
<name>A0A6A6U2X0_9PEZI</name>
<reference evidence="4" key="1">
    <citation type="journal article" date="2020" name="Stud. Mycol.">
        <title>101 Dothideomycetes genomes: a test case for predicting lifestyles and emergence of pathogens.</title>
        <authorList>
            <person name="Haridas S."/>
            <person name="Albert R."/>
            <person name="Binder M."/>
            <person name="Bloem J."/>
            <person name="Labutti K."/>
            <person name="Salamov A."/>
            <person name="Andreopoulos B."/>
            <person name="Baker S."/>
            <person name="Barry K."/>
            <person name="Bills G."/>
            <person name="Bluhm B."/>
            <person name="Cannon C."/>
            <person name="Castanera R."/>
            <person name="Culley D."/>
            <person name="Daum C."/>
            <person name="Ezra D."/>
            <person name="Gonzalez J."/>
            <person name="Henrissat B."/>
            <person name="Kuo A."/>
            <person name="Liang C."/>
            <person name="Lipzen A."/>
            <person name="Lutzoni F."/>
            <person name="Magnuson J."/>
            <person name="Mondo S."/>
            <person name="Nolan M."/>
            <person name="Ohm R."/>
            <person name="Pangilinan J."/>
            <person name="Park H.-J."/>
            <person name="Ramirez L."/>
            <person name="Alfaro M."/>
            <person name="Sun H."/>
            <person name="Tritt A."/>
            <person name="Yoshinaga Y."/>
            <person name="Zwiers L.-H."/>
            <person name="Turgeon B."/>
            <person name="Goodwin S."/>
            <person name="Spatafora J."/>
            <person name="Crous P."/>
            <person name="Grigoriev I."/>
        </authorList>
    </citation>
    <scope>NUCLEOTIDE SEQUENCE</scope>
    <source>
        <strain evidence="4">CBS 115976</strain>
    </source>
</reference>
<dbReference type="PANTHER" id="PTHR47840:SF1">
    <property type="entry name" value="ZN(II)2CYS6 TRANSCRIPTION FACTOR (EUROFUNG)"/>
    <property type="match status" value="1"/>
</dbReference>
<gene>
    <name evidence="4" type="ORF">BT63DRAFT_54739</name>
</gene>
<dbReference type="AlphaFoldDB" id="A0A6A6U2X0"/>
<dbReference type="PANTHER" id="PTHR47840">
    <property type="entry name" value="ZN(II)2CYS6 TRANSCRIPTION FACTOR (EUROFUNG)-RELATED"/>
    <property type="match status" value="1"/>
</dbReference>
<dbReference type="CDD" id="cd12148">
    <property type="entry name" value="fungal_TF_MHR"/>
    <property type="match status" value="1"/>
</dbReference>
<dbReference type="Proteomes" id="UP000799302">
    <property type="component" value="Unassembled WGS sequence"/>
</dbReference>
<dbReference type="EMBL" id="MU004239">
    <property type="protein sequence ID" value="KAF2666270.1"/>
    <property type="molecule type" value="Genomic_DNA"/>
</dbReference>
<keyword evidence="3" id="KW-0539">Nucleus</keyword>
<keyword evidence="1" id="KW-0805">Transcription regulation</keyword>
<evidence type="ECO:0000256" key="2">
    <source>
        <dbReference type="ARBA" id="ARBA00023163"/>
    </source>
</evidence>